<dbReference type="RefSeq" id="WP_386738066.1">
    <property type="nucleotide sequence ID" value="NZ_JBHRXI010000049.1"/>
</dbReference>
<organism evidence="4 5">
    <name type="scientific">Lutimaribacter marinistellae</name>
    <dbReference type="NCBI Taxonomy" id="1820329"/>
    <lineage>
        <taxon>Bacteria</taxon>
        <taxon>Pseudomonadati</taxon>
        <taxon>Pseudomonadota</taxon>
        <taxon>Alphaproteobacteria</taxon>
        <taxon>Rhodobacterales</taxon>
        <taxon>Roseobacteraceae</taxon>
        <taxon>Lutimaribacter</taxon>
    </lineage>
</organism>
<accession>A0ABV7TP13</accession>
<evidence type="ECO:0000256" key="2">
    <source>
        <dbReference type="PROSITE-ProRule" id="PRU00703"/>
    </source>
</evidence>
<dbReference type="Proteomes" id="UP001595629">
    <property type="component" value="Unassembled WGS sequence"/>
</dbReference>
<name>A0ABV7TP13_9RHOB</name>
<dbReference type="PANTHER" id="PTHR43080:SF2">
    <property type="entry name" value="CBS DOMAIN-CONTAINING PROTEIN"/>
    <property type="match status" value="1"/>
</dbReference>
<evidence type="ECO:0000313" key="5">
    <source>
        <dbReference type="Proteomes" id="UP001595629"/>
    </source>
</evidence>
<keyword evidence="1 2" id="KW-0129">CBS domain</keyword>
<dbReference type="Gene3D" id="3.10.580.10">
    <property type="entry name" value="CBS-domain"/>
    <property type="match status" value="1"/>
</dbReference>
<dbReference type="EMBL" id="JBHRXI010000049">
    <property type="protein sequence ID" value="MFC3616745.1"/>
    <property type="molecule type" value="Genomic_DNA"/>
</dbReference>
<gene>
    <name evidence="4" type="ORF">ACFORG_23630</name>
</gene>
<feature type="domain" description="CBS" evidence="3">
    <location>
        <begin position="11"/>
        <end position="68"/>
    </location>
</feature>
<protein>
    <submittedName>
        <fullName evidence="4">CBS domain-containing protein</fullName>
    </submittedName>
</protein>
<dbReference type="InterPro" id="IPR044725">
    <property type="entry name" value="CBSX3_CBS_dom"/>
</dbReference>
<dbReference type="InterPro" id="IPR046342">
    <property type="entry name" value="CBS_dom_sf"/>
</dbReference>
<proteinExistence type="predicted"/>
<dbReference type="SMART" id="SM00116">
    <property type="entry name" value="CBS"/>
    <property type="match status" value="2"/>
</dbReference>
<evidence type="ECO:0000313" key="4">
    <source>
        <dbReference type="EMBL" id="MFC3616745.1"/>
    </source>
</evidence>
<evidence type="ECO:0000256" key="1">
    <source>
        <dbReference type="ARBA" id="ARBA00023122"/>
    </source>
</evidence>
<dbReference type="InterPro" id="IPR000644">
    <property type="entry name" value="CBS_dom"/>
</dbReference>
<feature type="domain" description="CBS" evidence="3">
    <location>
        <begin position="78"/>
        <end position="133"/>
    </location>
</feature>
<dbReference type="SUPFAM" id="SSF54631">
    <property type="entry name" value="CBS-domain pair"/>
    <property type="match status" value="1"/>
</dbReference>
<evidence type="ECO:0000259" key="3">
    <source>
        <dbReference type="PROSITE" id="PS51371"/>
    </source>
</evidence>
<dbReference type="PROSITE" id="PS51371">
    <property type="entry name" value="CBS"/>
    <property type="match status" value="2"/>
</dbReference>
<keyword evidence="5" id="KW-1185">Reference proteome</keyword>
<comment type="caution">
    <text evidence="4">The sequence shown here is derived from an EMBL/GenBank/DDBJ whole genome shotgun (WGS) entry which is preliminary data.</text>
</comment>
<dbReference type="Pfam" id="PF00571">
    <property type="entry name" value="CBS"/>
    <property type="match status" value="2"/>
</dbReference>
<dbReference type="PANTHER" id="PTHR43080">
    <property type="entry name" value="CBS DOMAIN-CONTAINING PROTEIN CBSX3, MITOCHONDRIAL"/>
    <property type="match status" value="1"/>
</dbReference>
<reference evidence="5" key="1">
    <citation type="journal article" date="2019" name="Int. J. Syst. Evol. Microbiol.">
        <title>The Global Catalogue of Microorganisms (GCM) 10K type strain sequencing project: providing services to taxonomists for standard genome sequencing and annotation.</title>
        <authorList>
            <consortium name="The Broad Institute Genomics Platform"/>
            <consortium name="The Broad Institute Genome Sequencing Center for Infectious Disease"/>
            <person name="Wu L."/>
            <person name="Ma J."/>
        </authorList>
    </citation>
    <scope>NUCLEOTIDE SEQUENCE [LARGE SCALE GENOMIC DNA]</scope>
    <source>
        <strain evidence="5">KCTC 42911</strain>
    </source>
</reference>
<dbReference type="CDD" id="cd04623">
    <property type="entry name" value="CBS_pair_bac_euk"/>
    <property type="match status" value="1"/>
</dbReference>
<dbReference type="InterPro" id="IPR051257">
    <property type="entry name" value="Diverse_CBS-Domain"/>
</dbReference>
<sequence length="145" mass="15520">MLVQAILKSKATEGVVTASSLSTVAEAASLMAENRIGTVVISDDAGHSAAGILSERDIVRELAKTGGSCLSKQVSEYMTRDLVTCTRQMSVEEVMTRMTEGRFRHMPVVEDGQLIGIVTLGDVVKAQLTELAMEKDALEGMIKGF</sequence>